<gene>
    <name evidence="5" type="ORF">GLOTRDRAFT_149064</name>
</gene>
<evidence type="ECO:0000256" key="1">
    <source>
        <dbReference type="ARBA" id="ARBA00005336"/>
    </source>
</evidence>
<reference evidence="5 6" key="1">
    <citation type="journal article" date="2012" name="Science">
        <title>The Paleozoic origin of enzymatic lignin decomposition reconstructed from 31 fungal genomes.</title>
        <authorList>
            <person name="Floudas D."/>
            <person name="Binder M."/>
            <person name="Riley R."/>
            <person name="Barry K."/>
            <person name="Blanchette R.A."/>
            <person name="Henrissat B."/>
            <person name="Martinez A.T."/>
            <person name="Otillar R."/>
            <person name="Spatafora J.W."/>
            <person name="Yadav J.S."/>
            <person name="Aerts A."/>
            <person name="Benoit I."/>
            <person name="Boyd A."/>
            <person name="Carlson A."/>
            <person name="Copeland A."/>
            <person name="Coutinho P.M."/>
            <person name="de Vries R.P."/>
            <person name="Ferreira P."/>
            <person name="Findley K."/>
            <person name="Foster B."/>
            <person name="Gaskell J."/>
            <person name="Glotzer D."/>
            <person name="Gorecki P."/>
            <person name="Heitman J."/>
            <person name="Hesse C."/>
            <person name="Hori C."/>
            <person name="Igarashi K."/>
            <person name="Jurgens J.A."/>
            <person name="Kallen N."/>
            <person name="Kersten P."/>
            <person name="Kohler A."/>
            <person name="Kuees U."/>
            <person name="Kumar T.K.A."/>
            <person name="Kuo A."/>
            <person name="LaButti K."/>
            <person name="Larrondo L.F."/>
            <person name="Lindquist E."/>
            <person name="Ling A."/>
            <person name="Lombard V."/>
            <person name="Lucas S."/>
            <person name="Lundell T."/>
            <person name="Martin R."/>
            <person name="McLaughlin D.J."/>
            <person name="Morgenstern I."/>
            <person name="Morin E."/>
            <person name="Murat C."/>
            <person name="Nagy L.G."/>
            <person name="Nolan M."/>
            <person name="Ohm R.A."/>
            <person name="Patyshakuliyeva A."/>
            <person name="Rokas A."/>
            <person name="Ruiz-Duenas F.J."/>
            <person name="Sabat G."/>
            <person name="Salamov A."/>
            <person name="Samejima M."/>
            <person name="Schmutz J."/>
            <person name="Slot J.C."/>
            <person name="St John F."/>
            <person name="Stenlid J."/>
            <person name="Sun H."/>
            <person name="Sun S."/>
            <person name="Syed K."/>
            <person name="Tsang A."/>
            <person name="Wiebenga A."/>
            <person name="Young D."/>
            <person name="Pisabarro A."/>
            <person name="Eastwood D.C."/>
            <person name="Martin F."/>
            <person name="Cullen D."/>
            <person name="Grigoriev I.V."/>
            <person name="Hibbett D.S."/>
        </authorList>
    </citation>
    <scope>NUCLEOTIDE SEQUENCE [LARGE SCALE GENOMIC DNA]</scope>
    <source>
        <strain evidence="5 6">ATCC 11539</strain>
    </source>
</reference>
<dbReference type="Gene3D" id="3.20.20.300">
    <property type="entry name" value="Glycoside hydrolase, family 3, N-terminal domain"/>
    <property type="match status" value="1"/>
</dbReference>
<dbReference type="GO" id="GO:0005975">
    <property type="term" value="P:carbohydrate metabolic process"/>
    <property type="evidence" value="ECO:0007669"/>
    <property type="project" value="InterPro"/>
</dbReference>
<accession>S7RSP9</accession>
<dbReference type="PANTHER" id="PTHR30480:SF16">
    <property type="entry name" value="GLYCOSIDE HYDROLASE FAMILY 3 DOMAIN PROTEIN"/>
    <property type="match status" value="1"/>
</dbReference>
<dbReference type="InterPro" id="IPR036881">
    <property type="entry name" value="Glyco_hydro_3_C_sf"/>
</dbReference>
<dbReference type="InterPro" id="IPR036962">
    <property type="entry name" value="Glyco_hydro_3_N_sf"/>
</dbReference>
<dbReference type="InterPro" id="IPR050226">
    <property type="entry name" value="NagZ_Beta-hexosaminidase"/>
</dbReference>
<dbReference type="EMBL" id="KB469301">
    <property type="protein sequence ID" value="EPQ56064.1"/>
    <property type="molecule type" value="Genomic_DNA"/>
</dbReference>
<feature type="domain" description="Glycoside hydrolase family 3 N-terminal" evidence="4">
    <location>
        <begin position="24"/>
        <end position="333"/>
    </location>
</feature>
<evidence type="ECO:0000259" key="4">
    <source>
        <dbReference type="Pfam" id="PF00933"/>
    </source>
</evidence>
<dbReference type="GO" id="GO:0004553">
    <property type="term" value="F:hydrolase activity, hydrolyzing O-glycosyl compounds"/>
    <property type="evidence" value="ECO:0007669"/>
    <property type="project" value="InterPro"/>
</dbReference>
<dbReference type="GeneID" id="19304871"/>
<dbReference type="PANTHER" id="PTHR30480">
    <property type="entry name" value="BETA-HEXOSAMINIDASE-RELATED"/>
    <property type="match status" value="1"/>
</dbReference>
<protein>
    <recommendedName>
        <fullName evidence="4">Glycoside hydrolase family 3 N-terminal domain-containing protein</fullName>
    </recommendedName>
</protein>
<dbReference type="GO" id="GO:0009254">
    <property type="term" value="P:peptidoglycan turnover"/>
    <property type="evidence" value="ECO:0007669"/>
    <property type="project" value="TreeGrafter"/>
</dbReference>
<dbReference type="InterPro" id="IPR001764">
    <property type="entry name" value="Glyco_hydro_3_N"/>
</dbReference>
<dbReference type="Pfam" id="PF00933">
    <property type="entry name" value="Glyco_hydro_3"/>
    <property type="match status" value="1"/>
</dbReference>
<dbReference type="AlphaFoldDB" id="S7RSP9"/>
<evidence type="ECO:0000256" key="3">
    <source>
        <dbReference type="ARBA" id="ARBA00023295"/>
    </source>
</evidence>
<dbReference type="Gene3D" id="3.40.50.1700">
    <property type="entry name" value="Glycoside hydrolase family 3 C-terminal domain"/>
    <property type="match status" value="1"/>
</dbReference>
<keyword evidence="6" id="KW-1185">Reference proteome</keyword>
<dbReference type="SUPFAM" id="SSF51445">
    <property type="entry name" value="(Trans)glycosidases"/>
    <property type="match status" value="1"/>
</dbReference>
<sequence length="552" mass="60161">MSPLDEEKRREIGQHFVFGFHGHDVSSDIERLIREYYVGNVILMKRNVQSLQQVRDLVAKLQKIAKDAGHSTPLMIGTDQENGLVSAFSAEMAGTQFPGAMAIAASQSTDLAEQVSLASAKELRLAGISWAYSPVCDVNSDPRNPVIGVRSFGDDPYEAAKYAAAVSRGLTSGGVAPSSKHFPGHGDTHVDSHLDLPRIYKIQEQLSATELIPFERLIKDEIATIMTGHMALPLIVGDDTPSSLSRMITTDLLRSKLGYKGVVVTDCLEMEAVAIKYGSEGGAVLSLQAGADIAMICHRIDRQVGALEATYRAINEGKLLMDDIVRSGDRIKQLKQKFTGSWEETFDRLGHLDLAVLSQMKEANAQLSRTAYAASTALMTQEKGTLPLAKDGLVLVFTPQVERINLAVDDADGVLRDKNGRLRNTAGPSYLAFARSVSDRVRADHIVYGPSTELPEGLKAASGIIFATRNAHTSVWQLEYLRRVRTAYSSLPMVLVTTCAPYDFMDARDLRSLPVLATFEFTVPALQAATEVIFGERLPTGRAPVSTHFLAN</sequence>
<dbReference type="OrthoDB" id="4215304at2759"/>
<evidence type="ECO:0000256" key="2">
    <source>
        <dbReference type="ARBA" id="ARBA00022801"/>
    </source>
</evidence>
<dbReference type="InterPro" id="IPR017853">
    <property type="entry name" value="GH"/>
</dbReference>
<comment type="similarity">
    <text evidence="1">Belongs to the glycosyl hydrolase 3 family.</text>
</comment>
<dbReference type="eggNOG" id="ENOG502R6JK">
    <property type="taxonomic scope" value="Eukaryota"/>
</dbReference>
<keyword evidence="2" id="KW-0378">Hydrolase</keyword>
<dbReference type="RefSeq" id="XP_007866054.1">
    <property type="nucleotide sequence ID" value="XM_007867863.1"/>
</dbReference>
<name>S7RSP9_GLOTA</name>
<dbReference type="OMA" id="MICHTFD"/>
<organism evidence="5 6">
    <name type="scientific">Gloeophyllum trabeum (strain ATCC 11539 / FP-39264 / Madison 617)</name>
    <name type="common">Brown rot fungus</name>
    <dbReference type="NCBI Taxonomy" id="670483"/>
    <lineage>
        <taxon>Eukaryota</taxon>
        <taxon>Fungi</taxon>
        <taxon>Dikarya</taxon>
        <taxon>Basidiomycota</taxon>
        <taxon>Agaricomycotina</taxon>
        <taxon>Agaricomycetes</taxon>
        <taxon>Gloeophyllales</taxon>
        <taxon>Gloeophyllaceae</taxon>
        <taxon>Gloeophyllum</taxon>
    </lineage>
</organism>
<dbReference type="PRINTS" id="PR00133">
    <property type="entry name" value="GLHYDRLASE3"/>
</dbReference>
<proteinExistence type="inferred from homology"/>
<keyword evidence="3" id="KW-0326">Glycosidase</keyword>
<evidence type="ECO:0000313" key="5">
    <source>
        <dbReference type="EMBL" id="EPQ56064.1"/>
    </source>
</evidence>
<dbReference type="KEGG" id="gtr:GLOTRDRAFT_149064"/>
<evidence type="ECO:0000313" key="6">
    <source>
        <dbReference type="Proteomes" id="UP000030669"/>
    </source>
</evidence>
<dbReference type="HOGENOM" id="CLU_008392_5_3_1"/>
<dbReference type="Proteomes" id="UP000030669">
    <property type="component" value="Unassembled WGS sequence"/>
</dbReference>
<dbReference type="STRING" id="670483.S7RSP9"/>